<dbReference type="EMBL" id="JAGPXD010000003">
    <property type="protein sequence ID" value="KAH7363577.1"/>
    <property type="molecule type" value="Genomic_DNA"/>
</dbReference>
<dbReference type="AlphaFoldDB" id="A0A8K0THP1"/>
<name>A0A8K0THP1_9PEZI</name>
<proteinExistence type="predicted"/>
<organism evidence="2 3">
    <name type="scientific">Plectosphaerella cucumerina</name>
    <dbReference type="NCBI Taxonomy" id="40658"/>
    <lineage>
        <taxon>Eukaryota</taxon>
        <taxon>Fungi</taxon>
        <taxon>Dikarya</taxon>
        <taxon>Ascomycota</taxon>
        <taxon>Pezizomycotina</taxon>
        <taxon>Sordariomycetes</taxon>
        <taxon>Hypocreomycetidae</taxon>
        <taxon>Glomerellales</taxon>
        <taxon>Plectosphaerellaceae</taxon>
        <taxon>Plectosphaerella</taxon>
    </lineage>
</organism>
<evidence type="ECO:0000313" key="3">
    <source>
        <dbReference type="Proteomes" id="UP000813385"/>
    </source>
</evidence>
<feature type="region of interest" description="Disordered" evidence="1">
    <location>
        <begin position="145"/>
        <end position="184"/>
    </location>
</feature>
<evidence type="ECO:0000256" key="1">
    <source>
        <dbReference type="SAM" id="MobiDB-lite"/>
    </source>
</evidence>
<feature type="compositionally biased region" description="Basic and acidic residues" evidence="1">
    <location>
        <begin position="159"/>
        <end position="182"/>
    </location>
</feature>
<gene>
    <name evidence="2" type="ORF">B0T11DRAFT_298817</name>
</gene>
<comment type="caution">
    <text evidence="2">The sequence shown here is derived from an EMBL/GenBank/DDBJ whole genome shotgun (WGS) entry which is preliminary data.</text>
</comment>
<keyword evidence="3" id="KW-1185">Reference proteome</keyword>
<dbReference type="Proteomes" id="UP000813385">
    <property type="component" value="Unassembled WGS sequence"/>
</dbReference>
<protein>
    <submittedName>
        <fullName evidence="2">Uncharacterized protein</fullName>
    </submittedName>
</protein>
<sequence>MASTDTVWKALLGENQTFQEQLDRLKLATSIIKQVEDTRKKIEEDGPRNISRDNKRLVFLFKETNTLGKYHGLLRPLLNDSLERYILACELYKTIFDSIEKIGVPGIFMIITQRPPIIGPDKRQRYLSLVQTYVKDFKDSVKAARAVENDKRGPKRQRKDSPGRQEHSQEHLEEHPSDDGDPTRPLILKAWQGHVLRTDFQYFYTAYLPTMDSVRDCFGDNLFQGLCNTRARREETTQSEQKRVLGVKGLRKVFGQRLFDACRLDEAAESAIHIAKAANGEDWILTALTPDVGRNLGSAVVVSGIPLGKNV</sequence>
<evidence type="ECO:0000313" key="2">
    <source>
        <dbReference type="EMBL" id="KAH7363577.1"/>
    </source>
</evidence>
<accession>A0A8K0THP1</accession>
<reference evidence="2" key="1">
    <citation type="journal article" date="2021" name="Nat. Commun.">
        <title>Genetic determinants of endophytism in the Arabidopsis root mycobiome.</title>
        <authorList>
            <person name="Mesny F."/>
            <person name="Miyauchi S."/>
            <person name="Thiergart T."/>
            <person name="Pickel B."/>
            <person name="Atanasova L."/>
            <person name="Karlsson M."/>
            <person name="Huettel B."/>
            <person name="Barry K.W."/>
            <person name="Haridas S."/>
            <person name="Chen C."/>
            <person name="Bauer D."/>
            <person name="Andreopoulos W."/>
            <person name="Pangilinan J."/>
            <person name="LaButti K."/>
            <person name="Riley R."/>
            <person name="Lipzen A."/>
            <person name="Clum A."/>
            <person name="Drula E."/>
            <person name="Henrissat B."/>
            <person name="Kohler A."/>
            <person name="Grigoriev I.V."/>
            <person name="Martin F.M."/>
            <person name="Hacquard S."/>
        </authorList>
    </citation>
    <scope>NUCLEOTIDE SEQUENCE</scope>
    <source>
        <strain evidence="2">MPI-CAGE-AT-0016</strain>
    </source>
</reference>